<dbReference type="PANTHER" id="PTHR48008:SF14">
    <property type="entry name" value="PROTEIN KINASE DOMAIN-CONTAINING PROTEIN"/>
    <property type="match status" value="1"/>
</dbReference>
<evidence type="ECO:0000313" key="3">
    <source>
        <dbReference type="Proteomes" id="UP000326396"/>
    </source>
</evidence>
<dbReference type="InterPro" id="IPR011009">
    <property type="entry name" value="Kinase-like_dom_sf"/>
</dbReference>
<dbReference type="OrthoDB" id="4062651at2759"/>
<evidence type="ECO:0000259" key="1">
    <source>
        <dbReference type="PROSITE" id="PS50011"/>
    </source>
</evidence>
<dbReference type="Gene3D" id="3.30.200.20">
    <property type="entry name" value="Phosphorylase Kinase, domain 1"/>
    <property type="match status" value="1"/>
</dbReference>
<comment type="caution">
    <text evidence="2">The sequence shown here is derived from an EMBL/GenBank/DDBJ whole genome shotgun (WGS) entry which is preliminary data.</text>
</comment>
<dbReference type="PANTHER" id="PTHR48008">
    <property type="entry name" value="LEUCINE-RICH REPEAT RECEPTOR-LIKE PROTEIN KINASE IMK3-RELATED"/>
    <property type="match status" value="1"/>
</dbReference>
<evidence type="ECO:0000313" key="2">
    <source>
        <dbReference type="EMBL" id="KAD4179487.1"/>
    </source>
</evidence>
<keyword evidence="3" id="KW-1185">Reference proteome</keyword>
<accession>A0A5N6MZP2</accession>
<reference evidence="2 3" key="1">
    <citation type="submission" date="2019-05" db="EMBL/GenBank/DDBJ databases">
        <title>Mikania micrantha, genome provides insights into the molecular mechanism of rapid growth.</title>
        <authorList>
            <person name="Liu B."/>
        </authorList>
    </citation>
    <scope>NUCLEOTIDE SEQUENCE [LARGE SCALE GENOMIC DNA]</scope>
    <source>
        <strain evidence="2">NLD-2019</strain>
        <tissue evidence="2">Leaf</tissue>
    </source>
</reference>
<sequence>MIVDASSEIHHLMLSMEDAQNQSLQAQQCHKFSISEIQFATHGLDEEQWGLASWAQDCIRERKLSQIVDFSLRGQLKKDCLKEFAGVAVTCLRAHPSQRPAMAEVVAKLEFALSLQNKMDSSSTKSNKVSNKIRSFLTAKTLKSNSLMPFCFAINEPIDVNIKKVVSKPVGSVGSMIDAGYESGGDLVHFDGGFEFTLTDLFNASAKIINENPFWRTYVAYLTNGSKVVVKRILTQLSQKKFESTVSTLGKIRHPNVLDLKACYWGRGETLVVFKFTPNGSVASLLQYSKNKDGSRTAFDWRLKTNIITGVARGLFYLHAQEKIVHGDLKSNMILLDENYDPMIANVGLSKLMPATPRFRNNCAPELLDSANATTEIDVYSLGIVMLEILTRESTYKGIHPVDLPTWVRSVPTEKWFTDVFDLQLIKENIKNHNVLVKVMRLALQCVEYDPKARPTIQDVLCTLEQIEL</sequence>
<dbReference type="InterPro" id="IPR000719">
    <property type="entry name" value="Prot_kinase_dom"/>
</dbReference>
<protein>
    <recommendedName>
        <fullName evidence="1">Protein kinase domain-containing protein</fullName>
    </recommendedName>
</protein>
<proteinExistence type="predicted"/>
<feature type="domain" description="Protein kinase" evidence="1">
    <location>
        <begin position="203"/>
        <end position="469"/>
    </location>
</feature>
<gene>
    <name evidence="2" type="ORF">E3N88_28078</name>
</gene>
<dbReference type="PROSITE" id="PS50011">
    <property type="entry name" value="PROTEIN_KINASE_DOM"/>
    <property type="match status" value="1"/>
</dbReference>
<dbReference type="GO" id="GO:0005524">
    <property type="term" value="F:ATP binding"/>
    <property type="evidence" value="ECO:0007669"/>
    <property type="project" value="InterPro"/>
</dbReference>
<dbReference type="SUPFAM" id="SSF56112">
    <property type="entry name" value="Protein kinase-like (PK-like)"/>
    <property type="match status" value="2"/>
</dbReference>
<dbReference type="InterPro" id="IPR052451">
    <property type="entry name" value="Ser/Thr_kinase-like"/>
</dbReference>
<dbReference type="Pfam" id="PF00069">
    <property type="entry name" value="Pkinase"/>
    <property type="match status" value="1"/>
</dbReference>
<name>A0A5N6MZP2_9ASTR</name>
<dbReference type="AlphaFoldDB" id="A0A5N6MZP2"/>
<dbReference type="Gene3D" id="1.10.510.10">
    <property type="entry name" value="Transferase(Phosphotransferase) domain 1"/>
    <property type="match status" value="2"/>
</dbReference>
<organism evidence="2 3">
    <name type="scientific">Mikania micrantha</name>
    <name type="common">bitter vine</name>
    <dbReference type="NCBI Taxonomy" id="192012"/>
    <lineage>
        <taxon>Eukaryota</taxon>
        <taxon>Viridiplantae</taxon>
        <taxon>Streptophyta</taxon>
        <taxon>Embryophyta</taxon>
        <taxon>Tracheophyta</taxon>
        <taxon>Spermatophyta</taxon>
        <taxon>Magnoliopsida</taxon>
        <taxon>eudicotyledons</taxon>
        <taxon>Gunneridae</taxon>
        <taxon>Pentapetalae</taxon>
        <taxon>asterids</taxon>
        <taxon>campanulids</taxon>
        <taxon>Asterales</taxon>
        <taxon>Asteraceae</taxon>
        <taxon>Asteroideae</taxon>
        <taxon>Heliantheae alliance</taxon>
        <taxon>Eupatorieae</taxon>
        <taxon>Mikania</taxon>
    </lineage>
</organism>
<dbReference type="EMBL" id="SZYD01000014">
    <property type="protein sequence ID" value="KAD4179487.1"/>
    <property type="molecule type" value="Genomic_DNA"/>
</dbReference>
<dbReference type="GO" id="GO:0004672">
    <property type="term" value="F:protein kinase activity"/>
    <property type="evidence" value="ECO:0007669"/>
    <property type="project" value="InterPro"/>
</dbReference>
<dbReference type="Proteomes" id="UP000326396">
    <property type="component" value="Linkage Group LG4"/>
</dbReference>